<reference evidence="5 6" key="1">
    <citation type="submission" date="2024-02" db="EMBL/GenBank/DDBJ databases">
        <title>High-quality chromosome-scale genome assembly of Pensacola bahiagrass (Paspalum notatum Flugge var. saurae).</title>
        <authorList>
            <person name="Vega J.M."/>
            <person name="Podio M."/>
            <person name="Orjuela J."/>
            <person name="Siena L.A."/>
            <person name="Pessino S.C."/>
            <person name="Combes M.C."/>
            <person name="Mariac C."/>
            <person name="Albertini E."/>
            <person name="Pupilli F."/>
            <person name="Ortiz J.P.A."/>
            <person name="Leblanc O."/>
        </authorList>
    </citation>
    <scope>NUCLEOTIDE SEQUENCE [LARGE SCALE GENOMIC DNA]</scope>
    <source>
        <strain evidence="5">R1</strain>
        <tissue evidence="5">Leaf</tissue>
    </source>
</reference>
<dbReference type="PANTHER" id="PTHR24286">
    <property type="entry name" value="CYTOCHROME P450 26"/>
    <property type="match status" value="1"/>
</dbReference>
<evidence type="ECO:0000256" key="3">
    <source>
        <dbReference type="PIRSR" id="PIRSR602401-1"/>
    </source>
</evidence>
<comment type="cofactor">
    <cofactor evidence="3">
        <name>heme</name>
        <dbReference type="ChEBI" id="CHEBI:30413"/>
    </cofactor>
</comment>
<accession>A0AAQ3SME7</accession>
<feature type="transmembrane region" description="Helical" evidence="4">
    <location>
        <begin position="6"/>
        <end position="27"/>
    </location>
</feature>
<keyword evidence="3" id="KW-0349">Heme</keyword>
<dbReference type="InterPro" id="IPR036396">
    <property type="entry name" value="Cyt_P450_sf"/>
</dbReference>
<evidence type="ECO:0000256" key="4">
    <source>
        <dbReference type="SAM" id="Phobius"/>
    </source>
</evidence>
<keyword evidence="4" id="KW-0812">Transmembrane</keyword>
<dbReference type="Gene3D" id="1.10.630.10">
    <property type="entry name" value="Cytochrome P450"/>
    <property type="match status" value="3"/>
</dbReference>
<dbReference type="GO" id="GO:0010268">
    <property type="term" value="P:brassinosteroid homeostasis"/>
    <property type="evidence" value="ECO:0007669"/>
    <property type="project" value="TreeGrafter"/>
</dbReference>
<evidence type="ECO:0000313" key="5">
    <source>
        <dbReference type="EMBL" id="WVZ56523.1"/>
    </source>
</evidence>
<evidence type="ECO:0000313" key="6">
    <source>
        <dbReference type="Proteomes" id="UP001341281"/>
    </source>
</evidence>
<evidence type="ECO:0008006" key="7">
    <source>
        <dbReference type="Google" id="ProtNLM"/>
    </source>
</evidence>
<proteinExistence type="predicted"/>
<dbReference type="InterPro" id="IPR001128">
    <property type="entry name" value="Cyt_P450"/>
</dbReference>
<dbReference type="AlphaFoldDB" id="A0AAQ3SME7"/>
<dbReference type="InterPro" id="IPR002401">
    <property type="entry name" value="Cyt_P450_E_grp-I"/>
</dbReference>
<keyword evidence="4" id="KW-1133">Transmembrane helix</keyword>
<organism evidence="5 6">
    <name type="scientific">Paspalum notatum var. saurae</name>
    <dbReference type="NCBI Taxonomy" id="547442"/>
    <lineage>
        <taxon>Eukaryota</taxon>
        <taxon>Viridiplantae</taxon>
        <taxon>Streptophyta</taxon>
        <taxon>Embryophyta</taxon>
        <taxon>Tracheophyta</taxon>
        <taxon>Spermatophyta</taxon>
        <taxon>Magnoliopsida</taxon>
        <taxon>Liliopsida</taxon>
        <taxon>Poales</taxon>
        <taxon>Poaceae</taxon>
        <taxon>PACMAD clade</taxon>
        <taxon>Panicoideae</taxon>
        <taxon>Andropogonodae</taxon>
        <taxon>Paspaleae</taxon>
        <taxon>Paspalinae</taxon>
        <taxon>Paspalum</taxon>
    </lineage>
</organism>
<dbReference type="GO" id="GO:0020037">
    <property type="term" value="F:heme binding"/>
    <property type="evidence" value="ECO:0007669"/>
    <property type="project" value="InterPro"/>
</dbReference>
<evidence type="ECO:0000256" key="2">
    <source>
        <dbReference type="ARBA" id="ARBA00023004"/>
    </source>
</evidence>
<keyword evidence="1 3" id="KW-0479">Metal-binding</keyword>
<dbReference type="GO" id="GO:0005506">
    <property type="term" value="F:iron ion binding"/>
    <property type="evidence" value="ECO:0007669"/>
    <property type="project" value="InterPro"/>
</dbReference>
<sequence>MAAATNWAWWIGLLLGAVPLLALAVWHCNDAGHRAAFALKRWRRRARLPPGHMGLPFVGESLALLWYFKFARHPDGFVHAKRRRYAGDDDAGLYRTHIFGSPTVLVCSPAANKFVLHSSQDTFGVSWPAPELVGVSSVVNVEGSQHARLRGFILSAISHPRSLRTIAEVIQPRIMAALRSWADKGTVTAATEIKKVMFDNICKTFVSMDPSPLTDTIDEWFAGLIAGFRAFPLDLPGTAFRHARACRKKLDATFIEELKRRRNKELDAHNDLMSGLMQMEDSQGKKLNDDEVVHNIVSLVFAGYESTSNAIMWAVYHLAKSPNALRKLREENVAVSRDKNGGFITLDDIPSMKYTAKVVEETIRVANIATSAYRYTIPKGWRVVVWLRSLHTDANYYGDPLSFNPDRWDNPPKPGTYQVFGGGPRICAGNMLAKLQLTIMLHHLAVGYKWELLNPNAEVTYSPHAKPVDGVVPLLALAVWHCNDASHCAAFALKRWRRRARLPPGHMGLPFVGESLALLWYFKFARRPDGFVHAKRRRYAGEGDAGLYRTHLFGSPTVLVCSPAANKFVLQSSQDGTFGVSWPAPELVGVSSVINVEGSQHARLRGFILAAINHPSSLRTIAEVIQPRIMAALRSWADKGSVTAATEIKKVMFDNICKTFVSMDPSPLTDTIARWFAGLIAGFRAFPLDFPGTAFRHARACRKKLDAAFMEELQRRKKGLDVHNDLMSGLMQMTDDQGKKLNDDEVVHNIVTLVFAGFESTSNNIMWAVYHLAKSPHALHKLREENMAVSRTRNGGFITLDDIPSMKYTAKVRYTIPKGWRVVVWLRSLHTDANYYDDPLSFNPDRWDNPPKPGTYQVFGGGPRICAGNMLARLQLTIMLHHLAVGYKWELLNPNAEVTYSPHAKPVDGALISFSKLNSD</sequence>
<dbReference type="GO" id="GO:0016705">
    <property type="term" value="F:oxidoreductase activity, acting on paired donors, with incorporation or reduction of molecular oxygen"/>
    <property type="evidence" value="ECO:0007669"/>
    <property type="project" value="InterPro"/>
</dbReference>
<keyword evidence="4" id="KW-0472">Membrane</keyword>
<dbReference type="InterPro" id="IPR017972">
    <property type="entry name" value="Cyt_P450_CS"/>
</dbReference>
<evidence type="ECO:0000256" key="1">
    <source>
        <dbReference type="ARBA" id="ARBA00022723"/>
    </source>
</evidence>
<dbReference type="GO" id="GO:0004497">
    <property type="term" value="F:monooxygenase activity"/>
    <property type="evidence" value="ECO:0007669"/>
    <property type="project" value="InterPro"/>
</dbReference>
<feature type="binding site" description="axial binding residue" evidence="3">
    <location>
        <position position="427"/>
    </location>
    <ligand>
        <name>heme</name>
        <dbReference type="ChEBI" id="CHEBI:30413"/>
    </ligand>
    <ligandPart>
        <name>Fe</name>
        <dbReference type="ChEBI" id="CHEBI:18248"/>
    </ligandPart>
</feature>
<gene>
    <name evidence="5" type="ORF">U9M48_007040</name>
</gene>
<keyword evidence="6" id="KW-1185">Reference proteome</keyword>
<dbReference type="PRINTS" id="PR00385">
    <property type="entry name" value="P450"/>
</dbReference>
<protein>
    <recommendedName>
        <fullName evidence="7">Ent-kaurenoic acid oxidase</fullName>
    </recommendedName>
</protein>
<dbReference type="PANTHER" id="PTHR24286:SF12">
    <property type="entry name" value="CYTOCHROME P450 FAMILY PROTEIN, EXPRESSED"/>
    <property type="match status" value="1"/>
</dbReference>
<name>A0AAQ3SME7_PASNO</name>
<dbReference type="Pfam" id="PF00067">
    <property type="entry name" value="p450"/>
    <property type="match status" value="3"/>
</dbReference>
<dbReference type="GO" id="GO:0016132">
    <property type="term" value="P:brassinosteroid biosynthetic process"/>
    <property type="evidence" value="ECO:0007669"/>
    <property type="project" value="TreeGrafter"/>
</dbReference>
<keyword evidence="2 3" id="KW-0408">Iron</keyword>
<dbReference type="SUPFAM" id="SSF48264">
    <property type="entry name" value="Cytochrome P450"/>
    <property type="match status" value="2"/>
</dbReference>
<dbReference type="EMBL" id="CP144746">
    <property type="protein sequence ID" value="WVZ56523.1"/>
    <property type="molecule type" value="Genomic_DNA"/>
</dbReference>
<dbReference type="Proteomes" id="UP001341281">
    <property type="component" value="Chromosome 02"/>
</dbReference>
<dbReference type="PRINTS" id="PR00463">
    <property type="entry name" value="EP450I"/>
</dbReference>
<dbReference type="PROSITE" id="PS00086">
    <property type="entry name" value="CYTOCHROME_P450"/>
    <property type="match status" value="2"/>
</dbReference>
<dbReference type="GO" id="GO:0016125">
    <property type="term" value="P:sterol metabolic process"/>
    <property type="evidence" value="ECO:0007669"/>
    <property type="project" value="TreeGrafter"/>
</dbReference>